<sequence>TIKATSPLGDPRVTYNLEDGLVPESNMPVRFYLTPNREDGSASILVAEPLDYETTRNFMLRVRAQNVAPVPLAAFTTVHINIT</sequence>
<comment type="subcellular location">
    <subcellularLocation>
        <location evidence="1">Membrane</location>
    </subcellularLocation>
</comment>
<accession>A0ABD0QSJ6</accession>
<feature type="non-terminal residue" evidence="3">
    <location>
        <position position="1"/>
    </location>
</feature>
<evidence type="ECO:0008006" key="5">
    <source>
        <dbReference type="Google" id="ProtNLM"/>
    </source>
</evidence>
<dbReference type="GO" id="GO:0016020">
    <property type="term" value="C:membrane"/>
    <property type="evidence" value="ECO:0007669"/>
    <property type="project" value="UniProtKB-SubCell"/>
</dbReference>
<dbReference type="EMBL" id="JAMKFB020000007">
    <property type="protein sequence ID" value="KAL0188703.1"/>
    <property type="molecule type" value="Genomic_DNA"/>
</dbReference>
<proteinExistence type="predicted"/>
<protein>
    <recommendedName>
        <fullName evidence="5">Cadherin domain-containing protein</fullName>
    </recommendedName>
</protein>
<organism evidence="3 4">
    <name type="scientific">Cirrhinus mrigala</name>
    <name type="common">Mrigala</name>
    <dbReference type="NCBI Taxonomy" id="683832"/>
    <lineage>
        <taxon>Eukaryota</taxon>
        <taxon>Metazoa</taxon>
        <taxon>Chordata</taxon>
        <taxon>Craniata</taxon>
        <taxon>Vertebrata</taxon>
        <taxon>Euteleostomi</taxon>
        <taxon>Actinopterygii</taxon>
        <taxon>Neopterygii</taxon>
        <taxon>Teleostei</taxon>
        <taxon>Ostariophysi</taxon>
        <taxon>Cypriniformes</taxon>
        <taxon>Cyprinidae</taxon>
        <taxon>Labeoninae</taxon>
        <taxon>Labeonini</taxon>
        <taxon>Cirrhinus</taxon>
    </lineage>
</organism>
<keyword evidence="2" id="KW-0472">Membrane</keyword>
<dbReference type="SUPFAM" id="SSF49313">
    <property type="entry name" value="Cadherin-like"/>
    <property type="match status" value="1"/>
</dbReference>
<gene>
    <name evidence="3" type="ORF">M9458_015802</name>
</gene>
<dbReference type="Proteomes" id="UP001529510">
    <property type="component" value="Unassembled WGS sequence"/>
</dbReference>
<keyword evidence="4" id="KW-1185">Reference proteome</keyword>
<reference evidence="3 4" key="1">
    <citation type="submission" date="2024-05" db="EMBL/GenBank/DDBJ databases">
        <title>Genome sequencing and assembly of Indian major carp, Cirrhinus mrigala (Hamilton, 1822).</title>
        <authorList>
            <person name="Mohindra V."/>
            <person name="Chowdhury L.M."/>
            <person name="Lal K."/>
            <person name="Jena J.K."/>
        </authorList>
    </citation>
    <scope>NUCLEOTIDE SEQUENCE [LARGE SCALE GENOMIC DNA]</scope>
    <source>
        <strain evidence="3">CM1030</strain>
        <tissue evidence="3">Blood</tissue>
    </source>
</reference>
<dbReference type="Gene3D" id="2.60.40.60">
    <property type="entry name" value="Cadherins"/>
    <property type="match status" value="1"/>
</dbReference>
<feature type="non-terminal residue" evidence="3">
    <location>
        <position position="83"/>
    </location>
</feature>
<comment type="caution">
    <text evidence="3">The sequence shown here is derived from an EMBL/GenBank/DDBJ whole genome shotgun (WGS) entry which is preliminary data.</text>
</comment>
<evidence type="ECO:0000256" key="1">
    <source>
        <dbReference type="ARBA" id="ARBA00004370"/>
    </source>
</evidence>
<dbReference type="InterPro" id="IPR015919">
    <property type="entry name" value="Cadherin-like_sf"/>
</dbReference>
<name>A0ABD0QSJ6_CIRMR</name>
<evidence type="ECO:0000313" key="3">
    <source>
        <dbReference type="EMBL" id="KAL0188703.1"/>
    </source>
</evidence>
<dbReference type="CDD" id="cd11304">
    <property type="entry name" value="Cadherin_repeat"/>
    <property type="match status" value="1"/>
</dbReference>
<dbReference type="AlphaFoldDB" id="A0ABD0QSJ6"/>
<evidence type="ECO:0000313" key="4">
    <source>
        <dbReference type="Proteomes" id="UP001529510"/>
    </source>
</evidence>
<evidence type="ECO:0000256" key="2">
    <source>
        <dbReference type="ARBA" id="ARBA00023136"/>
    </source>
</evidence>